<accession>A0A0K2TSX0</accession>
<name>A0A0K2TSX0_LEPSM</name>
<proteinExistence type="predicted"/>
<dbReference type="AlphaFoldDB" id="A0A0K2TSX0"/>
<evidence type="ECO:0000313" key="1">
    <source>
        <dbReference type="EMBL" id="CDW28486.1"/>
    </source>
</evidence>
<organism evidence="1">
    <name type="scientific">Lepeophtheirus salmonis</name>
    <name type="common">Salmon louse</name>
    <name type="synonym">Caligus salmonis</name>
    <dbReference type="NCBI Taxonomy" id="72036"/>
    <lineage>
        <taxon>Eukaryota</taxon>
        <taxon>Metazoa</taxon>
        <taxon>Ecdysozoa</taxon>
        <taxon>Arthropoda</taxon>
        <taxon>Crustacea</taxon>
        <taxon>Multicrustacea</taxon>
        <taxon>Hexanauplia</taxon>
        <taxon>Copepoda</taxon>
        <taxon>Siphonostomatoida</taxon>
        <taxon>Caligidae</taxon>
        <taxon>Lepeophtheirus</taxon>
    </lineage>
</organism>
<dbReference type="EMBL" id="HACA01011125">
    <property type="protein sequence ID" value="CDW28486.1"/>
    <property type="molecule type" value="Transcribed_RNA"/>
</dbReference>
<reference evidence="1" key="1">
    <citation type="submission" date="2014-05" db="EMBL/GenBank/DDBJ databases">
        <authorList>
            <person name="Chronopoulou M."/>
        </authorList>
    </citation>
    <scope>NUCLEOTIDE SEQUENCE</scope>
    <source>
        <tissue evidence="1">Whole organism</tissue>
    </source>
</reference>
<sequence length="88" mass="10027">MKSSSPVDFIIEHTVRVKYKIQITFVMTVSAFRYHSIAFIKRWKGDSVRVLNNSSKGIPRMDEGVGISAVEFQSSYSQQSYDKLTLSC</sequence>
<protein>
    <submittedName>
        <fullName evidence="1">Uncharacterized protein</fullName>
    </submittedName>
</protein>